<sequence length="110" mass="11905">MLLGTVQRVSADRAAVNCEIRFAPGFVCGGAYRAEDPDDVSGSCGDGDFPAWMALSATANPGGGRSRSRWPRRAECKIENVVDDERYGGGRQRDDRYSTECRICNRGGAI</sequence>
<reference evidence="1 2" key="1">
    <citation type="submission" date="2021-01" db="EMBL/GenBank/DDBJ databases">
        <title>Genome sequencing of Micromonospora fiedleri MG-37.</title>
        <authorList>
            <person name="Moreland P.E.J."/>
            <person name="Stach J.E.M."/>
        </authorList>
    </citation>
    <scope>NUCLEOTIDE SEQUENCE [LARGE SCALE GENOMIC DNA]</scope>
    <source>
        <strain evidence="1 2">MG-37</strain>
    </source>
</reference>
<evidence type="ECO:0000313" key="1">
    <source>
        <dbReference type="EMBL" id="MBL6278950.1"/>
    </source>
</evidence>
<dbReference type="Proteomes" id="UP000661193">
    <property type="component" value="Unassembled WGS sequence"/>
</dbReference>
<comment type="caution">
    <text evidence="1">The sequence shown here is derived from an EMBL/GenBank/DDBJ whole genome shotgun (WGS) entry which is preliminary data.</text>
</comment>
<evidence type="ECO:0000313" key="2">
    <source>
        <dbReference type="Proteomes" id="UP000661193"/>
    </source>
</evidence>
<protein>
    <submittedName>
        <fullName evidence="1">Uncharacterized protein</fullName>
    </submittedName>
</protein>
<proteinExistence type="predicted"/>
<gene>
    <name evidence="1" type="ORF">JMF97_22570</name>
</gene>
<organism evidence="1 2">
    <name type="scientific">Micromonospora fiedleri</name>
    <dbReference type="NCBI Taxonomy" id="1157498"/>
    <lineage>
        <taxon>Bacteria</taxon>
        <taxon>Bacillati</taxon>
        <taxon>Actinomycetota</taxon>
        <taxon>Actinomycetes</taxon>
        <taxon>Micromonosporales</taxon>
        <taxon>Micromonosporaceae</taxon>
        <taxon>Micromonospora</taxon>
    </lineage>
</organism>
<name>A0ABS1UVR8_9ACTN</name>
<dbReference type="RefSeq" id="WP_203223344.1">
    <property type="nucleotide sequence ID" value="NZ_JAETXL010000008.1"/>
</dbReference>
<dbReference type="EMBL" id="JAETXL010000008">
    <property type="protein sequence ID" value="MBL6278950.1"/>
    <property type="molecule type" value="Genomic_DNA"/>
</dbReference>
<accession>A0ABS1UVR8</accession>
<keyword evidence="2" id="KW-1185">Reference proteome</keyword>